<gene>
    <name evidence="1" type="ORF">JK636_18880</name>
</gene>
<evidence type="ECO:0000313" key="1">
    <source>
        <dbReference type="EMBL" id="MBL4937774.1"/>
    </source>
</evidence>
<dbReference type="RefSeq" id="WP_202750523.1">
    <property type="nucleotide sequence ID" value="NZ_JAESWC010000018.1"/>
</dbReference>
<dbReference type="Proteomes" id="UP000632377">
    <property type="component" value="Unassembled WGS sequence"/>
</dbReference>
<organism evidence="1 2">
    <name type="scientific">Clostridium rhizosphaerae</name>
    <dbReference type="NCBI Taxonomy" id="2803861"/>
    <lineage>
        <taxon>Bacteria</taxon>
        <taxon>Bacillati</taxon>
        <taxon>Bacillota</taxon>
        <taxon>Clostridia</taxon>
        <taxon>Eubacteriales</taxon>
        <taxon>Clostridiaceae</taxon>
        <taxon>Clostridium</taxon>
    </lineage>
</organism>
<accession>A0ABS1THF2</accession>
<reference evidence="1 2" key="1">
    <citation type="submission" date="2021-01" db="EMBL/GenBank/DDBJ databases">
        <title>Genome public.</title>
        <authorList>
            <person name="Liu C."/>
            <person name="Sun Q."/>
        </authorList>
    </citation>
    <scope>NUCLEOTIDE SEQUENCE [LARGE SCALE GENOMIC DNA]</scope>
    <source>
        <strain evidence="1 2">YIM B02515</strain>
    </source>
</reference>
<comment type="caution">
    <text evidence="1">The sequence shown here is derived from an EMBL/GenBank/DDBJ whole genome shotgun (WGS) entry which is preliminary data.</text>
</comment>
<dbReference type="InterPro" id="IPR008930">
    <property type="entry name" value="Terpenoid_cyclase/PrenylTrfase"/>
</dbReference>
<sequence>MILSADAFERAYSYMKDTAADIECAVFETVILGKSSEEAMNILEKYQCEDGGFGKLDYDLGYPNSCLRHTESACRHIFRINPSYEHPVIKRLIPYLLQNYNYTIGQWNNILVPEVNEYPHAMWYTYIENIINKPKSRKQLIEQYNPTTNAALAGILYRYKELVPEKILHSIISIPIEKVYTSYTSLPYDMKSMLYFVQALDDNELKNNLCSHLLEKADNSMNLDESEWKNDYTTGPCNIITSPTHSFYEKYKLLVEHHLNFIIETQQEDGSWTPDWRWGDAEYWEIVKKKLQGVLTLRNISVLKNFGRIECI</sequence>
<evidence type="ECO:0000313" key="2">
    <source>
        <dbReference type="Proteomes" id="UP000632377"/>
    </source>
</evidence>
<dbReference type="SUPFAM" id="SSF48239">
    <property type="entry name" value="Terpenoid cyclases/Protein prenyltransferases"/>
    <property type="match status" value="1"/>
</dbReference>
<keyword evidence="2" id="KW-1185">Reference proteome</keyword>
<protein>
    <submittedName>
        <fullName evidence="1">Uncharacterized protein</fullName>
    </submittedName>
</protein>
<proteinExistence type="predicted"/>
<name>A0ABS1THF2_9CLOT</name>
<dbReference type="EMBL" id="JAESWC010000018">
    <property type="protein sequence ID" value="MBL4937774.1"/>
    <property type="molecule type" value="Genomic_DNA"/>
</dbReference>